<dbReference type="STRING" id="1720063.SAMN05216217_101153"/>
<dbReference type="Proteomes" id="UP000243629">
    <property type="component" value="Unassembled WGS sequence"/>
</dbReference>
<evidence type="ECO:0000313" key="1">
    <source>
        <dbReference type="EMBL" id="SFM12165.1"/>
    </source>
</evidence>
<accession>A0A1I4N9V9</accession>
<evidence type="ECO:0000313" key="2">
    <source>
        <dbReference type="Proteomes" id="UP000243629"/>
    </source>
</evidence>
<name>A0A1I4N9V9_9GAMM</name>
<dbReference type="AlphaFoldDB" id="A0A1I4N9V9"/>
<protein>
    <submittedName>
        <fullName evidence="1">Uncharacterized protein</fullName>
    </submittedName>
</protein>
<keyword evidence="2" id="KW-1185">Reference proteome</keyword>
<sequence length="91" mass="9758">MGVPLTELKSCVLGNSAVRVDITTQACLGRYLALVVESGKSDQVVCDSYGGKPLVWSTLDEARRCLRKAGVDPSVLQVRIAHDEAIGRAED</sequence>
<reference evidence="2" key="1">
    <citation type="submission" date="2016-10" db="EMBL/GenBank/DDBJ databases">
        <authorList>
            <person name="Varghese N."/>
            <person name="Submissions S."/>
        </authorList>
    </citation>
    <scope>NUCLEOTIDE SEQUENCE [LARGE SCALE GENOMIC DNA]</scope>
    <source>
        <strain evidence="2">DSM 24213</strain>
    </source>
</reference>
<proteinExistence type="predicted"/>
<gene>
    <name evidence="1" type="ORF">SAMN05216217_101153</name>
</gene>
<organism evidence="1 2">
    <name type="scientific">Halopseudomonas yangmingensis</name>
    <dbReference type="NCBI Taxonomy" id="1720063"/>
    <lineage>
        <taxon>Bacteria</taxon>
        <taxon>Pseudomonadati</taxon>
        <taxon>Pseudomonadota</taxon>
        <taxon>Gammaproteobacteria</taxon>
        <taxon>Pseudomonadales</taxon>
        <taxon>Pseudomonadaceae</taxon>
        <taxon>Halopseudomonas</taxon>
    </lineage>
</organism>
<dbReference type="EMBL" id="FOUI01000001">
    <property type="protein sequence ID" value="SFM12165.1"/>
    <property type="molecule type" value="Genomic_DNA"/>
</dbReference>